<dbReference type="HOGENOM" id="CLU_1654979_0_0_1"/>
<proteinExistence type="predicted"/>
<dbReference type="Proteomes" id="UP000006591">
    <property type="component" value="Chromosome 12"/>
</dbReference>
<organism evidence="1">
    <name type="scientific">Oryza nivara</name>
    <name type="common">Indian wild rice</name>
    <name type="synonym">Oryza sativa f. spontanea</name>
    <dbReference type="NCBI Taxonomy" id="4536"/>
    <lineage>
        <taxon>Eukaryota</taxon>
        <taxon>Viridiplantae</taxon>
        <taxon>Streptophyta</taxon>
        <taxon>Embryophyta</taxon>
        <taxon>Tracheophyta</taxon>
        <taxon>Spermatophyta</taxon>
        <taxon>Magnoliopsida</taxon>
        <taxon>Liliopsida</taxon>
        <taxon>Poales</taxon>
        <taxon>Poaceae</taxon>
        <taxon>BOP clade</taxon>
        <taxon>Oryzoideae</taxon>
        <taxon>Oryzeae</taxon>
        <taxon>Oryzinae</taxon>
        <taxon>Oryza</taxon>
    </lineage>
</organism>
<sequence>MVALKERFSWSSADAWSGRHAAGASVELAWSARPRMSSMASGGIRWCEIIDDKLRLTESFASSTAPATLASYACRCHRRVASKRSKRIAAKLALAGPSDMTLCAQHNLMRKLGLVSEKGHVLAEAVAAYNALFSQPLPPDHAMALSSLFPSSLPPTQARV</sequence>
<evidence type="ECO:0000313" key="2">
    <source>
        <dbReference type="Proteomes" id="UP000006591"/>
    </source>
</evidence>
<keyword evidence="2" id="KW-1185">Reference proteome</keyword>
<dbReference type="EnsemblPlants" id="ONIVA12G05910.1">
    <property type="protein sequence ID" value="ONIVA12G05910.1"/>
    <property type="gene ID" value="ONIVA12G05910"/>
</dbReference>
<dbReference type="AlphaFoldDB" id="A0A0E0J821"/>
<reference evidence="1" key="1">
    <citation type="submission" date="2015-04" db="UniProtKB">
        <authorList>
            <consortium name="EnsemblPlants"/>
        </authorList>
    </citation>
    <scope>IDENTIFICATION</scope>
    <source>
        <strain evidence="1">SL10</strain>
    </source>
</reference>
<accession>A0A0E0J821</accession>
<reference evidence="1" key="2">
    <citation type="submission" date="2018-04" db="EMBL/GenBank/DDBJ databases">
        <title>OnivRS2 (Oryza nivara Reference Sequence Version 2).</title>
        <authorList>
            <person name="Zhang J."/>
            <person name="Kudrna D."/>
            <person name="Lee S."/>
            <person name="Talag J."/>
            <person name="Rajasekar S."/>
            <person name="Welchert J."/>
            <person name="Hsing Y.-I."/>
            <person name="Wing R.A."/>
        </authorList>
    </citation>
    <scope>NUCLEOTIDE SEQUENCE [LARGE SCALE GENOMIC DNA]</scope>
    <source>
        <strain evidence="1">SL10</strain>
    </source>
</reference>
<name>A0A0E0J821_ORYNI</name>
<evidence type="ECO:0000313" key="1">
    <source>
        <dbReference type="EnsemblPlants" id="ONIVA12G05910.1"/>
    </source>
</evidence>
<dbReference type="Gramene" id="ONIVA12G05910.1">
    <property type="protein sequence ID" value="ONIVA12G05910.1"/>
    <property type="gene ID" value="ONIVA12G05910"/>
</dbReference>
<protein>
    <submittedName>
        <fullName evidence="1">Uncharacterized protein</fullName>
    </submittedName>
</protein>